<evidence type="ECO:0000313" key="2">
    <source>
        <dbReference type="Proteomes" id="UP001611339"/>
    </source>
</evidence>
<evidence type="ECO:0000313" key="1">
    <source>
        <dbReference type="EMBL" id="MFI1717016.1"/>
    </source>
</evidence>
<dbReference type="Proteomes" id="UP001611339">
    <property type="component" value="Unassembled WGS sequence"/>
</dbReference>
<accession>A0ABW7UC40</accession>
<dbReference type="RefSeq" id="WP_398711411.1">
    <property type="nucleotide sequence ID" value="NZ_JBIRUI010000012.1"/>
</dbReference>
<dbReference type="EMBL" id="JBIRUI010000012">
    <property type="protein sequence ID" value="MFI1717016.1"/>
    <property type="molecule type" value="Genomic_DNA"/>
</dbReference>
<comment type="caution">
    <text evidence="1">The sequence shown here is derived from an EMBL/GenBank/DDBJ whole genome shotgun (WGS) entry which is preliminary data.</text>
</comment>
<protein>
    <submittedName>
        <fullName evidence="1">Uncharacterized protein</fullName>
    </submittedName>
</protein>
<reference evidence="1 2" key="1">
    <citation type="submission" date="2024-10" db="EMBL/GenBank/DDBJ databases">
        <title>The Natural Products Discovery Center: Release of the First 8490 Sequenced Strains for Exploring Actinobacteria Biosynthetic Diversity.</title>
        <authorList>
            <person name="Kalkreuter E."/>
            <person name="Kautsar S.A."/>
            <person name="Yang D."/>
            <person name="Bader C.D."/>
            <person name="Teijaro C.N."/>
            <person name="Fluegel L."/>
            <person name="Davis C.M."/>
            <person name="Simpson J.R."/>
            <person name="Lauterbach L."/>
            <person name="Steele A.D."/>
            <person name="Gui C."/>
            <person name="Meng S."/>
            <person name="Li G."/>
            <person name="Viehrig K."/>
            <person name="Ye F."/>
            <person name="Su P."/>
            <person name="Kiefer A.F."/>
            <person name="Nichols A."/>
            <person name="Cepeda A.J."/>
            <person name="Yan W."/>
            <person name="Fan B."/>
            <person name="Jiang Y."/>
            <person name="Adhikari A."/>
            <person name="Zheng C.-J."/>
            <person name="Schuster L."/>
            <person name="Cowan T.M."/>
            <person name="Smanski M.J."/>
            <person name="Chevrette M.G."/>
            <person name="De Carvalho L.P.S."/>
            <person name="Shen B."/>
        </authorList>
    </citation>
    <scope>NUCLEOTIDE SEQUENCE [LARGE SCALE GENOMIC DNA]</scope>
    <source>
        <strain evidence="1 2">NPDC020602</strain>
    </source>
</reference>
<proteinExistence type="predicted"/>
<organism evidence="1 2">
    <name type="scientific">Streptomyces litmocidini</name>
    <dbReference type="NCBI Taxonomy" id="67318"/>
    <lineage>
        <taxon>Bacteria</taxon>
        <taxon>Bacillati</taxon>
        <taxon>Actinomycetota</taxon>
        <taxon>Actinomycetes</taxon>
        <taxon>Kitasatosporales</taxon>
        <taxon>Streptomycetaceae</taxon>
        <taxon>Streptomyces</taxon>
    </lineage>
</organism>
<gene>
    <name evidence="1" type="ORF">ACH407_26015</name>
</gene>
<keyword evidence="2" id="KW-1185">Reference proteome</keyword>
<name>A0ABW7UC40_9ACTN</name>
<sequence>MISESRPRAEGNFPVPASDDELRVLRRLDQSVRGRARHRRGRRVHARVPLPPRFQQVVQLSKEVAARLIADPGAMTAA</sequence>